<evidence type="ECO:0000313" key="2">
    <source>
        <dbReference type="Proteomes" id="UP000886998"/>
    </source>
</evidence>
<comment type="caution">
    <text evidence="1">The sequence shown here is derived from an EMBL/GenBank/DDBJ whole genome shotgun (WGS) entry which is preliminary data.</text>
</comment>
<dbReference type="Proteomes" id="UP000886998">
    <property type="component" value="Unassembled WGS sequence"/>
</dbReference>
<evidence type="ECO:0000313" key="1">
    <source>
        <dbReference type="EMBL" id="GFY48138.1"/>
    </source>
</evidence>
<name>A0A8X7BYX9_9ARAC</name>
<sequence>MGHFSSVVKVGFGKVVRDFAMSEWAVWKYAVLHVLVCELLIDCYINVGRQKVLFTCIRKAINRYYKKKKQKCTPIRPEPSYCEISFEVEQKRIFLYNLEMLHLPAGAMMVFSIY</sequence>
<accession>A0A8X7BYX9</accession>
<protein>
    <submittedName>
        <fullName evidence="1">Uncharacterized protein</fullName>
    </submittedName>
</protein>
<reference evidence="1" key="1">
    <citation type="submission" date="2020-08" db="EMBL/GenBank/DDBJ databases">
        <title>Multicomponent nature underlies the extraordinary mechanical properties of spider dragline silk.</title>
        <authorList>
            <person name="Kono N."/>
            <person name="Nakamura H."/>
            <person name="Mori M."/>
            <person name="Yoshida Y."/>
            <person name="Ohtoshi R."/>
            <person name="Malay A.D."/>
            <person name="Moran D.A.P."/>
            <person name="Tomita M."/>
            <person name="Numata K."/>
            <person name="Arakawa K."/>
        </authorList>
    </citation>
    <scope>NUCLEOTIDE SEQUENCE</scope>
</reference>
<dbReference type="AlphaFoldDB" id="A0A8X7BYX9"/>
<gene>
    <name evidence="1" type="ORF">TNIN_15061</name>
</gene>
<proteinExistence type="predicted"/>
<keyword evidence="2" id="KW-1185">Reference proteome</keyword>
<dbReference type="EMBL" id="BMAV01006321">
    <property type="protein sequence ID" value="GFY48138.1"/>
    <property type="molecule type" value="Genomic_DNA"/>
</dbReference>
<organism evidence="1 2">
    <name type="scientific">Trichonephila inaurata madagascariensis</name>
    <dbReference type="NCBI Taxonomy" id="2747483"/>
    <lineage>
        <taxon>Eukaryota</taxon>
        <taxon>Metazoa</taxon>
        <taxon>Ecdysozoa</taxon>
        <taxon>Arthropoda</taxon>
        <taxon>Chelicerata</taxon>
        <taxon>Arachnida</taxon>
        <taxon>Araneae</taxon>
        <taxon>Araneomorphae</taxon>
        <taxon>Entelegynae</taxon>
        <taxon>Araneoidea</taxon>
        <taxon>Nephilidae</taxon>
        <taxon>Trichonephila</taxon>
        <taxon>Trichonephila inaurata</taxon>
    </lineage>
</organism>